<proteinExistence type="predicted"/>
<organism evidence="2 3">
    <name type="scientific">Nicrophorus vespilloides</name>
    <name type="common">Boreal carrion beetle</name>
    <dbReference type="NCBI Taxonomy" id="110193"/>
    <lineage>
        <taxon>Eukaryota</taxon>
        <taxon>Metazoa</taxon>
        <taxon>Ecdysozoa</taxon>
        <taxon>Arthropoda</taxon>
        <taxon>Hexapoda</taxon>
        <taxon>Insecta</taxon>
        <taxon>Pterygota</taxon>
        <taxon>Neoptera</taxon>
        <taxon>Endopterygota</taxon>
        <taxon>Coleoptera</taxon>
        <taxon>Polyphaga</taxon>
        <taxon>Staphyliniformia</taxon>
        <taxon>Silphidae</taxon>
        <taxon>Nicrophorinae</taxon>
        <taxon>Nicrophorus</taxon>
    </lineage>
</organism>
<dbReference type="Proteomes" id="UP000695000">
    <property type="component" value="Unplaced"/>
</dbReference>
<reference evidence="3" key="1">
    <citation type="submission" date="2025-08" db="UniProtKB">
        <authorList>
            <consortium name="RefSeq"/>
        </authorList>
    </citation>
    <scope>IDENTIFICATION</scope>
    <source>
        <tissue evidence="3">Whole Larva</tissue>
    </source>
</reference>
<dbReference type="RefSeq" id="XP_017768963.1">
    <property type="nucleotide sequence ID" value="XM_017913474.1"/>
</dbReference>
<feature type="compositionally biased region" description="Polar residues" evidence="1">
    <location>
        <begin position="93"/>
        <end position="122"/>
    </location>
</feature>
<evidence type="ECO:0000313" key="3">
    <source>
        <dbReference type="RefSeq" id="XP_017768963.1"/>
    </source>
</evidence>
<feature type="region of interest" description="Disordered" evidence="1">
    <location>
        <begin position="93"/>
        <end position="137"/>
    </location>
</feature>
<gene>
    <name evidence="3" type="primary">LOC108557092</name>
</gene>
<keyword evidence="2" id="KW-1185">Reference proteome</keyword>
<name>A0ABM1M313_NICVS</name>
<dbReference type="GeneID" id="108557092"/>
<evidence type="ECO:0000313" key="2">
    <source>
        <dbReference type="Proteomes" id="UP000695000"/>
    </source>
</evidence>
<evidence type="ECO:0000256" key="1">
    <source>
        <dbReference type="SAM" id="MobiDB-lite"/>
    </source>
</evidence>
<sequence length="137" mass="14516">METRQGLPTPVVSIGGGSSDGNNSNTVAVVVSMWCWLLVGNVTMPDPYMGRCPTMVNRRVSFLRILGCGRSTPPPLTHVDRTTISQYTIAFEPINNSTPTNQPALISSNRSAGAQSAFSPGWTSPPDRSASAAGDHL</sequence>
<protein>
    <submittedName>
        <fullName evidence="3">Uncharacterized protein LOC108557092</fullName>
    </submittedName>
</protein>
<accession>A0ABM1M313</accession>